<feature type="compositionally biased region" description="Polar residues" evidence="2">
    <location>
        <begin position="92"/>
        <end position="105"/>
    </location>
</feature>
<keyword evidence="1" id="KW-0175">Coiled coil</keyword>
<evidence type="ECO:0000313" key="4">
    <source>
        <dbReference type="Proteomes" id="UP000823892"/>
    </source>
</evidence>
<feature type="region of interest" description="Disordered" evidence="2">
    <location>
        <begin position="73"/>
        <end position="147"/>
    </location>
</feature>
<dbReference type="AlphaFoldDB" id="A0A9D2QVT4"/>
<reference evidence="3" key="2">
    <citation type="submission" date="2021-04" db="EMBL/GenBank/DDBJ databases">
        <authorList>
            <person name="Gilroy R."/>
        </authorList>
    </citation>
    <scope>NUCLEOTIDE SEQUENCE</scope>
    <source>
        <strain evidence="3">ChiBcec6-4105</strain>
    </source>
</reference>
<gene>
    <name evidence="3" type="ORF">H9914_05070</name>
</gene>
<proteinExistence type="predicted"/>
<comment type="caution">
    <text evidence="3">The sequence shown here is derived from an EMBL/GenBank/DDBJ whole genome shotgun (WGS) entry which is preliminary data.</text>
</comment>
<evidence type="ECO:0000256" key="1">
    <source>
        <dbReference type="SAM" id="Coils"/>
    </source>
</evidence>
<protein>
    <submittedName>
        <fullName evidence="3">Septum formation initiator family protein</fullName>
    </submittedName>
</protein>
<feature type="compositionally biased region" description="Basic and acidic residues" evidence="2">
    <location>
        <begin position="73"/>
        <end position="90"/>
    </location>
</feature>
<evidence type="ECO:0000256" key="2">
    <source>
        <dbReference type="SAM" id="MobiDB-lite"/>
    </source>
</evidence>
<sequence length="147" mass="16145">MVSITFVVGILFVGMMWKSVALQEQLTSYDSQIKDLDRQIEEEEGRTTEIDDLKDYMKTDEYVEETAREKLGLVKENEIVFKEGEAEKGASDTGSSQGTHSAGDTQDSEDTGGSGNRQNTEDSQTSRDSQNGDTSRQTAGDSEEAEG</sequence>
<organism evidence="3 4">
    <name type="scientific">Candidatus Blautia avicola</name>
    <dbReference type="NCBI Taxonomy" id="2838483"/>
    <lineage>
        <taxon>Bacteria</taxon>
        <taxon>Bacillati</taxon>
        <taxon>Bacillota</taxon>
        <taxon>Clostridia</taxon>
        <taxon>Lachnospirales</taxon>
        <taxon>Lachnospiraceae</taxon>
        <taxon>Blautia</taxon>
    </lineage>
</organism>
<dbReference type="InterPro" id="IPR007060">
    <property type="entry name" value="FtsL/DivIC"/>
</dbReference>
<dbReference type="Proteomes" id="UP000823892">
    <property type="component" value="Unassembled WGS sequence"/>
</dbReference>
<dbReference type="Pfam" id="PF04977">
    <property type="entry name" value="DivIC"/>
    <property type="match status" value="1"/>
</dbReference>
<dbReference type="EMBL" id="DWUY01000107">
    <property type="protein sequence ID" value="HJD28351.1"/>
    <property type="molecule type" value="Genomic_DNA"/>
</dbReference>
<feature type="compositionally biased region" description="Polar residues" evidence="2">
    <location>
        <begin position="116"/>
        <end position="140"/>
    </location>
</feature>
<name>A0A9D2QVT4_9FIRM</name>
<accession>A0A9D2QVT4</accession>
<evidence type="ECO:0000313" key="3">
    <source>
        <dbReference type="EMBL" id="HJD28351.1"/>
    </source>
</evidence>
<feature type="coiled-coil region" evidence="1">
    <location>
        <begin position="19"/>
        <end position="46"/>
    </location>
</feature>
<reference evidence="3" key="1">
    <citation type="journal article" date="2021" name="PeerJ">
        <title>Extensive microbial diversity within the chicken gut microbiome revealed by metagenomics and culture.</title>
        <authorList>
            <person name="Gilroy R."/>
            <person name="Ravi A."/>
            <person name="Getino M."/>
            <person name="Pursley I."/>
            <person name="Horton D.L."/>
            <person name="Alikhan N.F."/>
            <person name="Baker D."/>
            <person name="Gharbi K."/>
            <person name="Hall N."/>
            <person name="Watson M."/>
            <person name="Adriaenssens E.M."/>
            <person name="Foster-Nyarko E."/>
            <person name="Jarju S."/>
            <person name="Secka A."/>
            <person name="Antonio M."/>
            <person name="Oren A."/>
            <person name="Chaudhuri R.R."/>
            <person name="La Ragione R."/>
            <person name="Hildebrand F."/>
            <person name="Pallen M.J."/>
        </authorList>
    </citation>
    <scope>NUCLEOTIDE SEQUENCE</scope>
    <source>
        <strain evidence="3">ChiBcec6-4105</strain>
    </source>
</reference>